<accession>A0A391PCA0</accession>
<feature type="compositionally biased region" description="Basic and acidic residues" evidence="1">
    <location>
        <begin position="208"/>
        <end position="221"/>
    </location>
</feature>
<name>A0A391PCA0_9EUKA</name>
<feature type="non-terminal residue" evidence="2">
    <location>
        <position position="232"/>
    </location>
</feature>
<gene>
    <name evidence="2" type="ORF">KIPB_015471</name>
</gene>
<evidence type="ECO:0000256" key="1">
    <source>
        <dbReference type="SAM" id="MobiDB-lite"/>
    </source>
</evidence>
<evidence type="ECO:0000313" key="3">
    <source>
        <dbReference type="Proteomes" id="UP000265618"/>
    </source>
</evidence>
<feature type="compositionally biased region" description="Polar residues" evidence="1">
    <location>
        <begin position="26"/>
        <end position="41"/>
    </location>
</feature>
<feature type="compositionally biased region" description="Acidic residues" evidence="1">
    <location>
        <begin position="140"/>
        <end position="149"/>
    </location>
</feature>
<feature type="region of interest" description="Disordered" evidence="1">
    <location>
        <begin position="1"/>
        <end position="41"/>
    </location>
</feature>
<dbReference type="EMBL" id="BDIP01008696">
    <property type="protein sequence ID" value="GCA64822.1"/>
    <property type="molecule type" value="Genomic_DNA"/>
</dbReference>
<feature type="non-terminal residue" evidence="2">
    <location>
        <position position="1"/>
    </location>
</feature>
<evidence type="ECO:0000313" key="2">
    <source>
        <dbReference type="EMBL" id="GCA64822.1"/>
    </source>
</evidence>
<proteinExistence type="predicted"/>
<reference evidence="2 3" key="1">
    <citation type="journal article" date="2018" name="PLoS ONE">
        <title>The draft genome of Kipferlia bialata reveals reductive genome evolution in fornicate parasites.</title>
        <authorList>
            <person name="Tanifuji G."/>
            <person name="Takabayashi S."/>
            <person name="Kume K."/>
            <person name="Takagi M."/>
            <person name="Nakayama T."/>
            <person name="Kamikawa R."/>
            <person name="Inagaki Y."/>
            <person name="Hashimoto T."/>
        </authorList>
    </citation>
    <scope>NUCLEOTIDE SEQUENCE [LARGE SCALE GENOMIC DNA]</scope>
    <source>
        <strain evidence="2">NY0173</strain>
    </source>
</reference>
<comment type="caution">
    <text evidence="2">The sequence shown here is derived from an EMBL/GenBank/DDBJ whole genome shotgun (WGS) entry which is preliminary data.</text>
</comment>
<organism evidence="2 3">
    <name type="scientific">Kipferlia bialata</name>
    <dbReference type="NCBI Taxonomy" id="797122"/>
    <lineage>
        <taxon>Eukaryota</taxon>
        <taxon>Metamonada</taxon>
        <taxon>Carpediemonas-like organisms</taxon>
        <taxon>Kipferlia</taxon>
    </lineage>
</organism>
<keyword evidence="3" id="KW-1185">Reference proteome</keyword>
<sequence>KEVASRGSPFVLGRTSRSSPMKRFYSDNQTGPGIMETPTQTKRLSMAARARKISSASTFGQLSQTDVFDATVPDITPRRHRSQEEFSQPTDCSACGMDGRESDQDCFFSEVSGGESDGEEWCGVADVVREDGEGMGDSATEIDSDDYVSEQERGEVGGPGPNADRAWKDKLEPYGPDAVETVTAWVAEVEEHRQERELKWKARVREWRESGYEGEPDRDSECMGVDPESVPP</sequence>
<feature type="region of interest" description="Disordered" evidence="1">
    <location>
        <begin position="208"/>
        <end position="232"/>
    </location>
</feature>
<feature type="region of interest" description="Disordered" evidence="1">
    <location>
        <begin position="131"/>
        <end position="172"/>
    </location>
</feature>
<dbReference type="AlphaFoldDB" id="A0A391PCA0"/>
<dbReference type="Proteomes" id="UP000265618">
    <property type="component" value="Unassembled WGS sequence"/>
</dbReference>
<protein>
    <submittedName>
        <fullName evidence="2">Uncharacterized protein</fullName>
    </submittedName>
</protein>